<evidence type="ECO:0000256" key="5">
    <source>
        <dbReference type="ARBA" id="ARBA00022906"/>
    </source>
</evidence>
<evidence type="ECO:0000256" key="7">
    <source>
        <dbReference type="RuleBase" id="RU003512"/>
    </source>
</evidence>
<dbReference type="InterPro" id="IPR006128">
    <property type="entry name" value="Lipoprotein_PsaA-like"/>
</dbReference>
<evidence type="ECO:0000256" key="2">
    <source>
        <dbReference type="ARBA" id="ARBA00022448"/>
    </source>
</evidence>
<dbReference type="PRINTS" id="PR00690">
    <property type="entry name" value="ADHESNFAMILY"/>
</dbReference>
<organism evidence="10 11">
    <name type="scientific">Vagococcus vulneris</name>
    <dbReference type="NCBI Taxonomy" id="1977869"/>
    <lineage>
        <taxon>Bacteria</taxon>
        <taxon>Bacillati</taxon>
        <taxon>Bacillota</taxon>
        <taxon>Bacilli</taxon>
        <taxon>Lactobacillales</taxon>
        <taxon>Enterococcaceae</taxon>
        <taxon>Vagococcus</taxon>
    </lineage>
</organism>
<keyword evidence="2 7" id="KW-0813">Transport</keyword>
<dbReference type="PANTHER" id="PTHR42953">
    <property type="entry name" value="HIGH-AFFINITY ZINC UPTAKE SYSTEM PROTEIN ZNUA-RELATED"/>
    <property type="match status" value="1"/>
</dbReference>
<dbReference type="SUPFAM" id="SSF53807">
    <property type="entry name" value="Helical backbone' metal receptor"/>
    <property type="match status" value="1"/>
</dbReference>
<dbReference type="Gene3D" id="3.40.50.1980">
    <property type="entry name" value="Nitrogenase molybdenum iron protein domain"/>
    <property type="match status" value="3"/>
</dbReference>
<keyword evidence="11" id="KW-1185">Reference proteome</keyword>
<dbReference type="PANTHER" id="PTHR42953:SF3">
    <property type="entry name" value="HIGH-AFFINITY ZINC UPTAKE SYSTEM PROTEIN ZNUA"/>
    <property type="match status" value="1"/>
</dbReference>
<dbReference type="Pfam" id="PF01297">
    <property type="entry name" value="ZnuA"/>
    <property type="match status" value="1"/>
</dbReference>
<reference evidence="10 11" key="1">
    <citation type="submission" date="2017-05" db="EMBL/GenBank/DDBJ databases">
        <title>Vagococcus spp. assemblies.</title>
        <authorList>
            <person name="Gulvik C.A."/>
        </authorList>
    </citation>
    <scope>NUCLEOTIDE SEQUENCE [LARGE SCALE GENOMIC DNA]</scope>
    <source>
        <strain evidence="10 11">SS1995</strain>
    </source>
</reference>
<dbReference type="InterPro" id="IPR006127">
    <property type="entry name" value="ZnuA-like"/>
</dbReference>
<dbReference type="GO" id="GO:0007155">
    <property type="term" value="P:cell adhesion"/>
    <property type="evidence" value="ECO:0007669"/>
    <property type="project" value="InterPro"/>
</dbReference>
<dbReference type="InterPro" id="IPR006129">
    <property type="entry name" value="AdhesinB"/>
</dbReference>
<evidence type="ECO:0000256" key="3">
    <source>
        <dbReference type="ARBA" id="ARBA00022729"/>
    </source>
</evidence>
<feature type="domain" description="ZinT" evidence="9">
    <location>
        <begin position="344"/>
        <end position="523"/>
    </location>
</feature>
<feature type="region of interest" description="Disordered" evidence="8">
    <location>
        <begin position="120"/>
        <end position="160"/>
    </location>
</feature>
<dbReference type="Proteomes" id="UP000287857">
    <property type="component" value="Unassembled WGS sequence"/>
</dbReference>
<evidence type="ECO:0000313" key="10">
    <source>
        <dbReference type="EMBL" id="RSU00292.1"/>
    </source>
</evidence>
<keyword evidence="6" id="KW-0406">Ion transport</keyword>
<dbReference type="AlphaFoldDB" id="A0A430A1P0"/>
<gene>
    <name evidence="10" type="ORF">CBF37_01740</name>
</gene>
<dbReference type="InterPro" id="IPR012674">
    <property type="entry name" value="Calycin"/>
</dbReference>
<dbReference type="Gene3D" id="2.40.128.20">
    <property type="match status" value="1"/>
</dbReference>
<evidence type="ECO:0000256" key="4">
    <source>
        <dbReference type="ARBA" id="ARBA00022833"/>
    </source>
</evidence>
<sequence length="523" mass="59147">MVLISAGVLAACGNQSQSAKKVSEKHDNLKVVTTFYPMYDFTKNIVGDEGDVSLLIPAGTEAHDYEPTAKDMAKIEDADVLVYHNENMEGWVEKAAESWKKGQPNVIKGTEGMVLLAGEGHDHDHDEETHDSDKDHDHDEEHKHNDDHDHEEHNHSHALDPHTWLAPNRAIQEVESMTNQLSKLYPKKEKAFKTNAEKYIQELSKLDESYKEALSNAANKQFVTQHAAFGYLALEYGLTQVPIAGLTPHDEPTPAKLAELKKYIDKNQIKYIYAEQNTSDKIAKTLAKETDVELAELNTLEGLSQKDIDSGKNYVSVMNENLIPLKKTAGTKGAADQSSTNETEKTVHNGYFLDKDVKDRGLSDYVGNWQSVYPLLENGSLDQVFDMKAKIGKDKTAAEYKKYYTMGYKTDVNHITITDKTMTFEANGKKQTYQYKYVGKEILTYKKGNRGVRFLFETEDKDAGPYKYVQFSDHNIGPVKTEHFHIYFGGESQKKLLEEMDNWPTYYPSDLSAHAIAQEMMAH</sequence>
<keyword evidence="5" id="KW-0864">Zinc transport</keyword>
<proteinExistence type="inferred from homology"/>
<dbReference type="GO" id="GO:0008270">
    <property type="term" value="F:zinc ion binding"/>
    <property type="evidence" value="ECO:0007669"/>
    <property type="project" value="InterPro"/>
</dbReference>
<dbReference type="SUPFAM" id="SSF50814">
    <property type="entry name" value="Lipocalins"/>
    <property type="match status" value="1"/>
</dbReference>
<evidence type="ECO:0000256" key="6">
    <source>
        <dbReference type="ARBA" id="ARBA00023065"/>
    </source>
</evidence>
<comment type="caution">
    <text evidence="10">The sequence shown here is derived from an EMBL/GenBank/DDBJ whole genome shotgun (WGS) entry which is preliminary data.</text>
</comment>
<dbReference type="EMBL" id="NGJS01000002">
    <property type="protein sequence ID" value="RSU00292.1"/>
    <property type="molecule type" value="Genomic_DNA"/>
</dbReference>
<dbReference type="InterPro" id="IPR050492">
    <property type="entry name" value="Bact_metal-bind_prot9"/>
</dbReference>
<dbReference type="PRINTS" id="PR00691">
    <property type="entry name" value="ADHESINB"/>
</dbReference>
<evidence type="ECO:0000259" key="9">
    <source>
        <dbReference type="Pfam" id="PF09223"/>
    </source>
</evidence>
<evidence type="ECO:0000256" key="1">
    <source>
        <dbReference type="ARBA" id="ARBA00011028"/>
    </source>
</evidence>
<comment type="similarity">
    <text evidence="1 7">Belongs to the bacterial solute-binding protein 9 family.</text>
</comment>
<keyword evidence="3" id="KW-0732">Signal</keyword>
<accession>A0A430A1P0</accession>
<evidence type="ECO:0000256" key="8">
    <source>
        <dbReference type="SAM" id="MobiDB-lite"/>
    </source>
</evidence>
<dbReference type="CDD" id="cd01017">
    <property type="entry name" value="AdcA"/>
    <property type="match status" value="1"/>
</dbReference>
<protein>
    <submittedName>
        <fullName evidence="10">Zinc ABC transporter substrate-binding protein AdcA</fullName>
    </submittedName>
</protein>
<dbReference type="InterPro" id="IPR015304">
    <property type="entry name" value="ZinT_dom"/>
</dbReference>
<dbReference type="Pfam" id="PF09223">
    <property type="entry name" value="ZinT"/>
    <property type="match status" value="1"/>
</dbReference>
<keyword evidence="4" id="KW-0862">Zinc</keyword>
<name>A0A430A1P0_9ENTE</name>
<dbReference type="GO" id="GO:0006829">
    <property type="term" value="P:zinc ion transport"/>
    <property type="evidence" value="ECO:0007669"/>
    <property type="project" value="UniProtKB-KW"/>
</dbReference>
<evidence type="ECO:0000313" key="11">
    <source>
        <dbReference type="Proteomes" id="UP000287857"/>
    </source>
</evidence>